<dbReference type="SUPFAM" id="SSF52047">
    <property type="entry name" value="RNI-like"/>
    <property type="match status" value="1"/>
</dbReference>
<reference evidence="4" key="1">
    <citation type="journal article" date="2016" name="Nat. Commun.">
        <title>The Gonium pectorale genome demonstrates co-option of cell cycle regulation during the evolution of multicellularity.</title>
        <authorList>
            <person name="Hanschen E.R."/>
            <person name="Marriage T.N."/>
            <person name="Ferris P.J."/>
            <person name="Hamaji T."/>
            <person name="Toyoda A."/>
            <person name="Fujiyama A."/>
            <person name="Neme R."/>
            <person name="Noguchi H."/>
            <person name="Minakuchi Y."/>
            <person name="Suzuki M."/>
            <person name="Kawai-Toyooka H."/>
            <person name="Smith D.R."/>
            <person name="Sparks H."/>
            <person name="Anderson J."/>
            <person name="Bakaric R."/>
            <person name="Luria V."/>
            <person name="Karger A."/>
            <person name="Kirschner M.W."/>
            <person name="Durand P.M."/>
            <person name="Michod R.E."/>
            <person name="Nozaki H."/>
            <person name="Olson B.J."/>
        </authorList>
    </citation>
    <scope>NUCLEOTIDE SEQUENCE [LARGE SCALE GENOMIC DNA]</scope>
    <source>
        <strain evidence="4">NIES-2863</strain>
    </source>
</reference>
<accession>A0A150GYI4</accession>
<organism evidence="3 4">
    <name type="scientific">Gonium pectorale</name>
    <name type="common">Green alga</name>
    <dbReference type="NCBI Taxonomy" id="33097"/>
    <lineage>
        <taxon>Eukaryota</taxon>
        <taxon>Viridiplantae</taxon>
        <taxon>Chlorophyta</taxon>
        <taxon>core chlorophytes</taxon>
        <taxon>Chlorophyceae</taxon>
        <taxon>CS clade</taxon>
        <taxon>Chlamydomonadales</taxon>
        <taxon>Volvocaceae</taxon>
        <taxon>Gonium</taxon>
    </lineage>
</organism>
<name>A0A150GYI4_GONPE</name>
<gene>
    <name evidence="3" type="ORF">GPECTOR_4g981</name>
</gene>
<comment type="subcellular location">
    <subcellularLocation>
        <location evidence="1">Cytoplasm</location>
        <location evidence="1">Cytoskeleton</location>
        <location evidence="1">Cilium axoneme</location>
    </subcellularLocation>
</comment>
<dbReference type="AlphaFoldDB" id="A0A150GYI4"/>
<dbReference type="Gene3D" id="3.80.10.10">
    <property type="entry name" value="Ribonuclease Inhibitor"/>
    <property type="match status" value="1"/>
</dbReference>
<dbReference type="Proteomes" id="UP000075714">
    <property type="component" value="Unassembled WGS sequence"/>
</dbReference>
<evidence type="ECO:0000256" key="1">
    <source>
        <dbReference type="ARBA" id="ARBA00004430"/>
    </source>
</evidence>
<feature type="region of interest" description="Disordered" evidence="2">
    <location>
        <begin position="145"/>
        <end position="165"/>
    </location>
</feature>
<proteinExistence type="predicted"/>
<sequence>MGPKGFINYLATGTSSPVRCLSFLSFNTQALDASVVTKAVTELPGLRELHIPYSKLSEGPELRGMFATLARLRSLVKLTLCNDANLTGIDAMDASTSLRHLHIKDPAGLGDQFLRQNMLKELQRLKSLRTLELEQCCIDNGACSGRSQGPASSSGLGGDGGGSPLQQLIQSARESSLQRLLINECLSSSTPHVFSATFAFDKGRLASVTTCTGRNAPSIHLSGLNRMAEIVLSGLAPEDMFESLSVPSLVIDDGSIASAPGGLRHLWSLRKHARGAELGSLLFDEAASGGGGDVGAGRSFEAALETANGVIGVLGQPRSFGFLTSARAVCSEDRDSSGVLLEINARQLSPAKSSANAGAAWPATPSPRRPPPSHHSSNRSGIAADAAGPVADTPAAVQPRPARSIFSSGLPRPRLSAAEALELVLEGSVTHGLDLGGAMYGNIQLTLLLQQDASADVQISGLRVSQLLPSATAKLVAFDPTSKQGTEVLVGSTAADPPPCTTAQNAGGDNWSLGLEIQKSFLTGVTEVLQRDWDEQAGAQGGERRSAVTKEALRWVLAVRDDLVHLLPPAIVASRPESAPGTRQVDE</sequence>
<keyword evidence="4" id="KW-1185">Reference proteome</keyword>
<feature type="region of interest" description="Disordered" evidence="2">
    <location>
        <begin position="351"/>
        <end position="385"/>
    </location>
</feature>
<dbReference type="EMBL" id="LSYV01000005">
    <property type="protein sequence ID" value="KXZ54909.1"/>
    <property type="molecule type" value="Genomic_DNA"/>
</dbReference>
<evidence type="ECO:0000313" key="4">
    <source>
        <dbReference type="Proteomes" id="UP000075714"/>
    </source>
</evidence>
<evidence type="ECO:0000313" key="3">
    <source>
        <dbReference type="EMBL" id="KXZ54909.1"/>
    </source>
</evidence>
<evidence type="ECO:0000256" key="2">
    <source>
        <dbReference type="SAM" id="MobiDB-lite"/>
    </source>
</evidence>
<protein>
    <submittedName>
        <fullName evidence="3">Uncharacterized protein</fullName>
    </submittedName>
</protein>
<comment type="caution">
    <text evidence="3">The sequence shown here is derived from an EMBL/GenBank/DDBJ whole genome shotgun (WGS) entry which is preliminary data.</text>
</comment>
<dbReference type="InterPro" id="IPR032675">
    <property type="entry name" value="LRR_dom_sf"/>
</dbReference>
<dbReference type="GO" id="GO:0005930">
    <property type="term" value="C:axoneme"/>
    <property type="evidence" value="ECO:0007669"/>
    <property type="project" value="UniProtKB-SubCell"/>
</dbReference>